<feature type="transmembrane region" description="Helical" evidence="1">
    <location>
        <begin position="767"/>
        <end position="787"/>
    </location>
</feature>
<reference evidence="2" key="1">
    <citation type="submission" date="2021-01" db="EMBL/GenBank/DDBJ databases">
        <authorList>
            <person name="Corre E."/>
            <person name="Pelletier E."/>
            <person name="Niang G."/>
            <person name="Scheremetjew M."/>
            <person name="Finn R."/>
            <person name="Kale V."/>
            <person name="Holt S."/>
            <person name="Cochrane G."/>
            <person name="Meng A."/>
            <person name="Brown T."/>
            <person name="Cohen L."/>
        </authorList>
    </citation>
    <scope>NUCLEOTIDE SEQUENCE</scope>
    <source>
        <strain evidence="2">CCMP219</strain>
    </source>
</reference>
<feature type="transmembrane region" description="Helical" evidence="1">
    <location>
        <begin position="678"/>
        <end position="701"/>
    </location>
</feature>
<feature type="transmembrane region" description="Helical" evidence="1">
    <location>
        <begin position="637"/>
        <end position="657"/>
    </location>
</feature>
<protein>
    <submittedName>
        <fullName evidence="2">Uncharacterized protein</fullName>
    </submittedName>
</protein>
<dbReference type="EMBL" id="HBEC01017592">
    <property type="protein sequence ID" value="CAD8288212.1"/>
    <property type="molecule type" value="Transcribed_RNA"/>
</dbReference>
<accession>A0A7R9YVR3</accession>
<evidence type="ECO:0000256" key="1">
    <source>
        <dbReference type="SAM" id="Phobius"/>
    </source>
</evidence>
<evidence type="ECO:0000313" key="2">
    <source>
        <dbReference type="EMBL" id="CAD8288212.1"/>
    </source>
</evidence>
<organism evidence="2">
    <name type="scientific">Chlamydomonas euryale</name>
    <dbReference type="NCBI Taxonomy" id="1486919"/>
    <lineage>
        <taxon>Eukaryota</taxon>
        <taxon>Viridiplantae</taxon>
        <taxon>Chlorophyta</taxon>
        <taxon>core chlorophytes</taxon>
        <taxon>Chlorophyceae</taxon>
        <taxon>CS clade</taxon>
        <taxon>Chlamydomonadales</taxon>
        <taxon>Chlamydomonadaceae</taxon>
        <taxon>Chlamydomonas</taxon>
    </lineage>
</organism>
<name>A0A7R9YVR3_9CHLO</name>
<dbReference type="AlphaFoldDB" id="A0A7R9YVR3"/>
<sequence>MLLPAPACVMAAPLWLRCVDAGVHAALALLALQLPSSPASGARALWSVCALLLAAYMLLAPRVSLVARCQALAALSCSRYASALLSPAFRADGCQDRLLTMPPAQLFVAAALVEGFKVATTFLATYGCREELEGLLDYQLLLSVVTSLSCCGASLFVCGHAALPPQYWIAASAGSAAPGLLGCGAVRLLPALLAVHTVSWPAQASGKQASGLAASGASDSGCATNSSSTNDMGARNECVPYRSTVRATSRSVVMKFHHAHLQQAPDLATPQWRADVSDRLQRRINTLLERAGKVPDSFKLAELFVGAGCIAVQATMVGDAEGIEANVESEVMTQLLESLRLEGLCPQRGDAALVHARGGADGSGLTSLTYNDNVGAFELASGTAAHLSPGCELLEVRTPLLVVPSRGRRVSVEVTLPQAHMYAKEGCELTVSLCPADVAAPPVPLLRASVAQLHADALAAGLPRGTMVLDLDLGRCPSHGGLLLQLTTGECLLGTRLLPLLPSTTAAAVKELQSVGIDVATAADVAFDLGILLNGSVLGVACDHAMQLECAEGLQAWARGSANMPVMCALLDSLLVRLEQQRAAELVRTPVPANRCAAYGGVDAASTPSAPSSVFCASQIMFCAAFGVKRMMEEADAVSSLVLFISGALPPILILLGRSRPALAHQLHRIVLRGGDGFMLYRIYTMVHALLIMVSAAAGVLPWPGGTSWSSNLSMWLSFALFVLVLNWAVAPKSAVVGATVGLLLDLPVVTFYRWMLDVVADTPPSWLSVIACGACAAAAFTALHVARLTGMRCGAAATKAKNV</sequence>
<feature type="transmembrane region" description="Helical" evidence="1">
    <location>
        <begin position="735"/>
        <end position="755"/>
    </location>
</feature>
<keyword evidence="1" id="KW-0812">Transmembrane</keyword>
<feature type="transmembrane region" description="Helical" evidence="1">
    <location>
        <begin position="713"/>
        <end position="730"/>
    </location>
</feature>
<gene>
    <name evidence="2" type="ORF">CEUR00632_LOCUS8251</name>
</gene>
<keyword evidence="1" id="KW-1133">Transmembrane helix</keyword>
<keyword evidence="1" id="KW-0472">Membrane</keyword>
<proteinExistence type="predicted"/>